<dbReference type="AlphaFoldDB" id="A0A5C6NYI8"/>
<protein>
    <submittedName>
        <fullName evidence="1">Uncharacterized protein</fullName>
    </submittedName>
</protein>
<evidence type="ECO:0000313" key="2">
    <source>
        <dbReference type="Proteomes" id="UP000324091"/>
    </source>
</evidence>
<proteinExistence type="predicted"/>
<reference evidence="1 2" key="1">
    <citation type="submission" date="2019-04" db="EMBL/GenBank/DDBJ databases">
        <title>Chromosome genome assembly for Takifugu flavidus.</title>
        <authorList>
            <person name="Xiao S."/>
        </authorList>
    </citation>
    <scope>NUCLEOTIDE SEQUENCE [LARGE SCALE GENOMIC DNA]</scope>
    <source>
        <strain evidence="1">HTHZ2018</strain>
        <tissue evidence="1">Muscle</tissue>
    </source>
</reference>
<comment type="caution">
    <text evidence="1">The sequence shown here is derived from an EMBL/GenBank/DDBJ whole genome shotgun (WGS) entry which is preliminary data.</text>
</comment>
<gene>
    <name evidence="1" type="ORF">D4764_16G0010890</name>
</gene>
<name>A0A5C6NYI8_9TELE</name>
<sequence>MSFRCRMSGLSLRDKEGVPDMSHRAPRETQDTLERLRLAWEHHGLLLEELEKVSGESKVWASLPRLLTPRSGPR</sequence>
<dbReference type="EMBL" id="RHFK02000008">
    <property type="protein sequence ID" value="TWW72592.1"/>
    <property type="molecule type" value="Genomic_DNA"/>
</dbReference>
<keyword evidence="2" id="KW-1185">Reference proteome</keyword>
<dbReference type="Proteomes" id="UP000324091">
    <property type="component" value="Chromosome 16"/>
</dbReference>
<accession>A0A5C6NYI8</accession>
<evidence type="ECO:0000313" key="1">
    <source>
        <dbReference type="EMBL" id="TWW72592.1"/>
    </source>
</evidence>
<organism evidence="1 2">
    <name type="scientific">Takifugu flavidus</name>
    <name type="common">sansaifugu</name>
    <dbReference type="NCBI Taxonomy" id="433684"/>
    <lineage>
        <taxon>Eukaryota</taxon>
        <taxon>Metazoa</taxon>
        <taxon>Chordata</taxon>
        <taxon>Craniata</taxon>
        <taxon>Vertebrata</taxon>
        <taxon>Euteleostomi</taxon>
        <taxon>Actinopterygii</taxon>
        <taxon>Neopterygii</taxon>
        <taxon>Teleostei</taxon>
        <taxon>Neoteleostei</taxon>
        <taxon>Acanthomorphata</taxon>
        <taxon>Eupercaria</taxon>
        <taxon>Tetraodontiformes</taxon>
        <taxon>Tetradontoidea</taxon>
        <taxon>Tetraodontidae</taxon>
        <taxon>Takifugu</taxon>
    </lineage>
</organism>